<feature type="non-terminal residue" evidence="2">
    <location>
        <position position="1"/>
    </location>
</feature>
<dbReference type="EMBL" id="JAGQLK010000156">
    <property type="protein sequence ID" value="MCA9383865.1"/>
    <property type="molecule type" value="Genomic_DNA"/>
</dbReference>
<feature type="region of interest" description="Disordered" evidence="1">
    <location>
        <begin position="336"/>
        <end position="356"/>
    </location>
</feature>
<proteinExistence type="predicted"/>
<accession>A0A955RJX3</accession>
<reference evidence="2" key="2">
    <citation type="journal article" date="2021" name="Microbiome">
        <title>Successional dynamics and alternative stable states in a saline activated sludge microbial community over 9 years.</title>
        <authorList>
            <person name="Wang Y."/>
            <person name="Ye J."/>
            <person name="Ju F."/>
            <person name="Liu L."/>
            <person name="Boyd J.A."/>
            <person name="Deng Y."/>
            <person name="Parks D.H."/>
            <person name="Jiang X."/>
            <person name="Yin X."/>
            <person name="Woodcroft B.J."/>
            <person name="Tyson G.W."/>
            <person name="Hugenholtz P."/>
            <person name="Polz M.F."/>
            <person name="Zhang T."/>
        </authorList>
    </citation>
    <scope>NUCLEOTIDE SEQUENCE</scope>
    <source>
        <strain evidence="2">HKST-UBA14</strain>
    </source>
</reference>
<name>A0A955RJX3_9BACT</name>
<gene>
    <name evidence="2" type="ORF">KC909_05885</name>
</gene>
<evidence type="ECO:0000256" key="1">
    <source>
        <dbReference type="SAM" id="MobiDB-lite"/>
    </source>
</evidence>
<reference evidence="2" key="1">
    <citation type="submission" date="2020-04" db="EMBL/GenBank/DDBJ databases">
        <authorList>
            <person name="Zhang T."/>
        </authorList>
    </citation>
    <scope>NUCLEOTIDE SEQUENCE</scope>
    <source>
        <strain evidence="2">HKST-UBA14</strain>
    </source>
</reference>
<evidence type="ECO:0000313" key="2">
    <source>
        <dbReference type="EMBL" id="MCA9383865.1"/>
    </source>
</evidence>
<feature type="compositionally biased region" description="Basic and acidic residues" evidence="1">
    <location>
        <begin position="211"/>
        <end position="220"/>
    </location>
</feature>
<feature type="compositionally biased region" description="Polar residues" evidence="1">
    <location>
        <begin position="1"/>
        <end position="12"/>
    </location>
</feature>
<protein>
    <submittedName>
        <fullName evidence="2">Uncharacterized protein</fullName>
    </submittedName>
</protein>
<organism evidence="2 3">
    <name type="scientific">Candidatus Dojkabacteria bacterium</name>
    <dbReference type="NCBI Taxonomy" id="2099670"/>
    <lineage>
        <taxon>Bacteria</taxon>
        <taxon>Candidatus Dojkabacteria</taxon>
    </lineage>
</organism>
<comment type="caution">
    <text evidence="2">The sequence shown here is derived from an EMBL/GenBank/DDBJ whole genome shotgun (WGS) entry which is preliminary data.</text>
</comment>
<feature type="region of interest" description="Disordered" evidence="1">
    <location>
        <begin position="1"/>
        <end position="52"/>
    </location>
</feature>
<sequence>KNNLDNDAQENLWNRIMKVKDGESEKLSKKHEKVSDESKSGAVDKDTERQQQIRDEIIAIKKGMAERAKNGLDSPDYDAAYEDAQDDRVIDLLKEAYGTNEAEDPRIVKAVRELNDYEDRLVNNDPDVKAGKILRNISESRLKNAEWSDADEEARFLEFLDILKQKFGTDNLDDPRIQDALSRATEKINLDHEWLVASEKSDDSSDSGASLREDLAKIPDLEESENNPTKIMDSVEPVDFSHLPPNPFERINQSKEYEGNSNLAMKAKIDTAKRMVTQGLSPEDALRSLVLASMSDFDNIAIQKFNDEGIDSPTEEQLKIHKEQLINSLYKSLSAETTKSPAGKSSPKETSLSRGVDKGVDKLSKYVDRKTRKYVYKIEDFKNNPEKQKKRKMILAGLGSAALSAATFLRFS</sequence>
<feature type="compositionally biased region" description="Basic and acidic residues" evidence="1">
    <location>
        <begin position="18"/>
        <end position="52"/>
    </location>
</feature>
<feature type="region of interest" description="Disordered" evidence="1">
    <location>
        <begin position="198"/>
        <end position="228"/>
    </location>
</feature>
<evidence type="ECO:0000313" key="3">
    <source>
        <dbReference type="Proteomes" id="UP000783287"/>
    </source>
</evidence>
<dbReference type="AlphaFoldDB" id="A0A955RJX3"/>
<dbReference type="Proteomes" id="UP000783287">
    <property type="component" value="Unassembled WGS sequence"/>
</dbReference>